<protein>
    <submittedName>
        <fullName evidence="1">Uncharacterized protein</fullName>
    </submittedName>
</protein>
<name>A0AAV3RHK7_LITER</name>
<evidence type="ECO:0000313" key="1">
    <source>
        <dbReference type="EMBL" id="GAA0174635.1"/>
    </source>
</evidence>
<accession>A0AAV3RHK7</accession>
<sequence length="41" mass="4777">MELEPDSWILMTAQHKGLEIAIRNELPDVEHKLCVKHLHSN</sequence>
<evidence type="ECO:0000313" key="2">
    <source>
        <dbReference type="Proteomes" id="UP001454036"/>
    </source>
</evidence>
<comment type="caution">
    <text evidence="1">The sequence shown here is derived from an EMBL/GenBank/DDBJ whole genome shotgun (WGS) entry which is preliminary data.</text>
</comment>
<reference evidence="1 2" key="1">
    <citation type="submission" date="2024-01" db="EMBL/GenBank/DDBJ databases">
        <title>The complete chloroplast genome sequence of Lithospermum erythrorhizon: insights into the phylogenetic relationship among Boraginaceae species and the maternal lineages of purple gromwells.</title>
        <authorList>
            <person name="Okada T."/>
            <person name="Watanabe K."/>
        </authorList>
    </citation>
    <scope>NUCLEOTIDE SEQUENCE [LARGE SCALE GENOMIC DNA]</scope>
</reference>
<gene>
    <name evidence="1" type="ORF">LIER_41759</name>
</gene>
<organism evidence="1 2">
    <name type="scientific">Lithospermum erythrorhizon</name>
    <name type="common">Purple gromwell</name>
    <name type="synonym">Lithospermum officinale var. erythrorhizon</name>
    <dbReference type="NCBI Taxonomy" id="34254"/>
    <lineage>
        <taxon>Eukaryota</taxon>
        <taxon>Viridiplantae</taxon>
        <taxon>Streptophyta</taxon>
        <taxon>Embryophyta</taxon>
        <taxon>Tracheophyta</taxon>
        <taxon>Spermatophyta</taxon>
        <taxon>Magnoliopsida</taxon>
        <taxon>eudicotyledons</taxon>
        <taxon>Gunneridae</taxon>
        <taxon>Pentapetalae</taxon>
        <taxon>asterids</taxon>
        <taxon>lamiids</taxon>
        <taxon>Boraginales</taxon>
        <taxon>Boraginaceae</taxon>
        <taxon>Boraginoideae</taxon>
        <taxon>Lithospermeae</taxon>
        <taxon>Lithospermum</taxon>
    </lineage>
</organism>
<dbReference type="Proteomes" id="UP001454036">
    <property type="component" value="Unassembled WGS sequence"/>
</dbReference>
<keyword evidence="2" id="KW-1185">Reference proteome</keyword>
<proteinExistence type="predicted"/>
<dbReference type="AlphaFoldDB" id="A0AAV3RHK7"/>
<dbReference type="EMBL" id="BAABME010026847">
    <property type="protein sequence ID" value="GAA0174635.1"/>
    <property type="molecule type" value="Genomic_DNA"/>
</dbReference>